<reference evidence="2 3" key="1">
    <citation type="journal article" date="2015" name="Nature">
        <title>rRNA introns, odd ribosomes, and small enigmatic genomes across a large radiation of phyla.</title>
        <authorList>
            <person name="Brown C.T."/>
            <person name="Hug L.A."/>
            <person name="Thomas B.C."/>
            <person name="Sharon I."/>
            <person name="Castelle C.J."/>
            <person name="Singh A."/>
            <person name="Wilkins M.J."/>
            <person name="Williams K.H."/>
            <person name="Banfield J.F."/>
        </authorList>
    </citation>
    <scope>NUCLEOTIDE SEQUENCE [LARGE SCALE GENOMIC DNA]</scope>
</reference>
<dbReference type="EMBL" id="LCAO01000007">
    <property type="protein sequence ID" value="KKR91805.1"/>
    <property type="molecule type" value="Genomic_DNA"/>
</dbReference>
<gene>
    <name evidence="2" type="ORF">UU42_C0007G0022</name>
</gene>
<comment type="caution">
    <text evidence="2">The sequence shown here is derived from an EMBL/GenBank/DDBJ whole genome shotgun (WGS) entry which is preliminary data.</text>
</comment>
<feature type="transmembrane region" description="Helical" evidence="1">
    <location>
        <begin position="6"/>
        <end position="26"/>
    </location>
</feature>
<evidence type="ECO:0000256" key="1">
    <source>
        <dbReference type="SAM" id="Phobius"/>
    </source>
</evidence>
<protein>
    <submittedName>
        <fullName evidence="2">Uncharacterized protein</fullName>
    </submittedName>
</protein>
<dbReference type="Proteomes" id="UP000034676">
    <property type="component" value="Unassembled WGS sequence"/>
</dbReference>
<evidence type="ECO:0000313" key="3">
    <source>
        <dbReference type="Proteomes" id="UP000034676"/>
    </source>
</evidence>
<evidence type="ECO:0000313" key="2">
    <source>
        <dbReference type="EMBL" id="KKR91805.1"/>
    </source>
</evidence>
<organism evidence="2 3">
    <name type="scientific">Candidatus Woesebacteria bacterium GW2011_GWA1_41_13b</name>
    <dbReference type="NCBI Taxonomy" id="1618555"/>
    <lineage>
        <taxon>Bacteria</taxon>
        <taxon>Candidatus Woeseibacteriota</taxon>
    </lineage>
</organism>
<keyword evidence="1" id="KW-0472">Membrane</keyword>
<sequence>MKCYRFAGLDKICYTILVIMKFLNFFRKQEKRSKKGLTDFYQDSIEKLGRDQIKKLVDRGLSIPVFML</sequence>
<dbReference type="AlphaFoldDB" id="A0A0G0X570"/>
<keyword evidence="1" id="KW-0812">Transmembrane</keyword>
<name>A0A0G0X570_9BACT</name>
<keyword evidence="1" id="KW-1133">Transmembrane helix</keyword>
<accession>A0A0G0X570</accession>
<proteinExistence type="predicted"/>